<reference evidence="2 3" key="1">
    <citation type="submission" date="2018-11" db="EMBL/GenBank/DDBJ databases">
        <title>Genomic Encyclopedia of Type Strains, Phase IV (KMG-IV): sequencing the most valuable type-strain genomes for metagenomic binning, comparative biology and taxonomic classification.</title>
        <authorList>
            <person name="Goeker M."/>
        </authorList>
    </citation>
    <scope>NUCLEOTIDE SEQUENCE [LARGE SCALE GENOMIC DNA]</scope>
    <source>
        <strain evidence="2 3">DSM 100275</strain>
    </source>
</reference>
<comment type="caution">
    <text evidence="2">The sequence shown here is derived from an EMBL/GenBank/DDBJ whole genome shotgun (WGS) entry which is preliminary data.</text>
</comment>
<dbReference type="RefSeq" id="WP_123401105.1">
    <property type="nucleotide sequence ID" value="NZ_RJVI01000002.1"/>
</dbReference>
<dbReference type="InterPro" id="IPR032314">
    <property type="entry name" value="DUF4845"/>
</dbReference>
<dbReference type="Pfam" id="PF16137">
    <property type="entry name" value="DUF4845"/>
    <property type="match status" value="1"/>
</dbReference>
<evidence type="ECO:0000313" key="3">
    <source>
        <dbReference type="Proteomes" id="UP000276634"/>
    </source>
</evidence>
<dbReference type="Proteomes" id="UP000276634">
    <property type="component" value="Unassembled WGS sequence"/>
</dbReference>
<keyword evidence="1" id="KW-1133">Transmembrane helix</keyword>
<name>A0A3N1XZY3_9GAMM</name>
<keyword evidence="3" id="KW-1185">Reference proteome</keyword>
<gene>
    <name evidence="2" type="ORF">EDC57_1321</name>
</gene>
<organism evidence="2 3">
    <name type="scientific">Inmirania thermothiophila</name>
    <dbReference type="NCBI Taxonomy" id="1750597"/>
    <lineage>
        <taxon>Bacteria</taxon>
        <taxon>Pseudomonadati</taxon>
        <taxon>Pseudomonadota</taxon>
        <taxon>Gammaproteobacteria</taxon>
        <taxon>Chromatiales</taxon>
        <taxon>Ectothiorhodospiraceae</taxon>
        <taxon>Inmirania</taxon>
    </lineage>
</organism>
<proteinExistence type="predicted"/>
<evidence type="ECO:0000313" key="2">
    <source>
        <dbReference type="EMBL" id="ROR32130.1"/>
    </source>
</evidence>
<evidence type="ECO:0000256" key="1">
    <source>
        <dbReference type="SAM" id="Phobius"/>
    </source>
</evidence>
<protein>
    <submittedName>
        <fullName evidence="2">Uncharacterized protein DUF4845</fullName>
    </submittedName>
</protein>
<feature type="transmembrane region" description="Helical" evidence="1">
    <location>
        <begin position="20"/>
        <end position="44"/>
    </location>
</feature>
<sequence length="131" mass="14130">MARGQGKGGGPARARGLTLLGALAALLIGGFFLLLALRLIPVYLEHFEVKASMRSLIQDPAARGAGPGEIRELLMRRLDINDVDRVGKDAVKVLRERGGHRVVVAYQVQVPILGNVDALVRFHDEVFIGAP</sequence>
<dbReference type="AlphaFoldDB" id="A0A3N1XZY3"/>
<accession>A0A3N1XZY3</accession>
<keyword evidence="1" id="KW-0812">Transmembrane</keyword>
<dbReference type="OrthoDB" id="5734946at2"/>
<keyword evidence="1" id="KW-0472">Membrane</keyword>
<dbReference type="EMBL" id="RJVI01000002">
    <property type="protein sequence ID" value="ROR32130.1"/>
    <property type="molecule type" value="Genomic_DNA"/>
</dbReference>